<comment type="caution">
    <text evidence="4">The sequence shown here is derived from an EMBL/GenBank/DDBJ whole genome shotgun (WGS) entry which is preliminary data.</text>
</comment>
<dbReference type="Pfam" id="PF13411">
    <property type="entry name" value="MerR_1"/>
    <property type="match status" value="1"/>
</dbReference>
<protein>
    <submittedName>
        <fullName evidence="4">Putative DNA binding protein</fullName>
    </submittedName>
</protein>
<dbReference type="OrthoDB" id="2467384at2"/>
<dbReference type="EMBL" id="AJLS01000122">
    <property type="protein sequence ID" value="EKN66044.1"/>
    <property type="molecule type" value="Genomic_DNA"/>
</dbReference>
<reference evidence="4 5" key="1">
    <citation type="journal article" date="2012" name="Front. Microbiol.">
        <title>Redundancy and modularity in membrane-associated dissimilatory nitrate reduction in Bacillus.</title>
        <authorList>
            <person name="Heylen K."/>
            <person name="Keltjens J."/>
        </authorList>
    </citation>
    <scope>NUCLEOTIDE SEQUENCE [LARGE SCALE GENOMIC DNA]</scope>
    <source>
        <strain evidence="5">LMG 21833T</strain>
    </source>
</reference>
<accession>K6DCP0</accession>
<dbReference type="GO" id="GO:0006355">
    <property type="term" value="P:regulation of DNA-templated transcription"/>
    <property type="evidence" value="ECO:0007669"/>
    <property type="project" value="InterPro"/>
</dbReference>
<organism evidence="4 5">
    <name type="scientific">Neobacillus bataviensis LMG 21833</name>
    <dbReference type="NCBI Taxonomy" id="1117379"/>
    <lineage>
        <taxon>Bacteria</taxon>
        <taxon>Bacillati</taxon>
        <taxon>Bacillota</taxon>
        <taxon>Bacilli</taxon>
        <taxon>Bacillales</taxon>
        <taxon>Bacillaceae</taxon>
        <taxon>Neobacillus</taxon>
    </lineage>
</organism>
<evidence type="ECO:0000313" key="5">
    <source>
        <dbReference type="Proteomes" id="UP000006316"/>
    </source>
</evidence>
<dbReference type="InterPro" id="IPR025052">
    <property type="entry name" value="DUF3967"/>
</dbReference>
<dbReference type="RefSeq" id="WP_007086476.1">
    <property type="nucleotide sequence ID" value="NZ_AJLS01000122.1"/>
</dbReference>
<evidence type="ECO:0000256" key="1">
    <source>
        <dbReference type="SAM" id="MobiDB-lite"/>
    </source>
</evidence>
<name>K6DCP0_9BACI</name>
<dbReference type="AlphaFoldDB" id="K6DCP0"/>
<proteinExistence type="predicted"/>
<keyword evidence="5" id="KW-1185">Reference proteome</keyword>
<dbReference type="Pfam" id="PF13152">
    <property type="entry name" value="DUF3967"/>
    <property type="match status" value="1"/>
</dbReference>
<gene>
    <name evidence="4" type="ORF">BABA_17412</name>
</gene>
<evidence type="ECO:0000313" key="4">
    <source>
        <dbReference type="EMBL" id="EKN66044.1"/>
    </source>
</evidence>
<feature type="region of interest" description="Disordered" evidence="1">
    <location>
        <begin position="159"/>
        <end position="178"/>
    </location>
</feature>
<evidence type="ECO:0000259" key="2">
    <source>
        <dbReference type="Pfam" id="PF13152"/>
    </source>
</evidence>
<dbReference type="eggNOG" id="COG0789">
    <property type="taxonomic scope" value="Bacteria"/>
</dbReference>
<dbReference type="Proteomes" id="UP000006316">
    <property type="component" value="Unassembled WGS sequence"/>
</dbReference>
<dbReference type="PATRIC" id="fig|1117379.3.peg.3607"/>
<dbReference type="GO" id="GO:0003677">
    <property type="term" value="F:DNA binding"/>
    <property type="evidence" value="ECO:0007669"/>
    <property type="project" value="InterPro"/>
</dbReference>
<feature type="domain" description="DUF3967" evidence="2">
    <location>
        <begin position="136"/>
        <end position="162"/>
    </location>
</feature>
<dbReference type="Gene3D" id="1.10.1660.10">
    <property type="match status" value="1"/>
</dbReference>
<dbReference type="InterPro" id="IPR000551">
    <property type="entry name" value="MerR-type_HTH_dom"/>
</dbReference>
<dbReference type="STRING" id="1117379.BABA_17412"/>
<sequence>MSEELGYFAKYVFEQLDLTGATLRRWSQALENCGHKFARNGHNQRIYYDKDVEMLRNLRDLVVTKGVPIELATKAVVSGNAERDQAPNDYADNERSTSEIDAKFDQLNDRLDQQERFNRELLARLEEQHRYITESIERRDQQLMTAIREVQETKRLMAAAEEPKEEPKKGFFARLFGK</sequence>
<evidence type="ECO:0000259" key="3">
    <source>
        <dbReference type="Pfam" id="PF13411"/>
    </source>
</evidence>
<feature type="domain" description="HTH merR-type" evidence="3">
    <location>
        <begin position="14"/>
        <end position="74"/>
    </location>
</feature>
<feature type="compositionally biased region" description="Basic and acidic residues" evidence="1">
    <location>
        <begin position="159"/>
        <end position="169"/>
    </location>
</feature>